<feature type="transmembrane region" description="Helical" evidence="1">
    <location>
        <begin position="35"/>
        <end position="52"/>
    </location>
</feature>
<dbReference type="AlphaFoldDB" id="A0A8J3LA70"/>
<comment type="caution">
    <text evidence="2">The sequence shown here is derived from an EMBL/GenBank/DDBJ whole genome shotgun (WGS) entry which is preliminary data.</text>
</comment>
<keyword evidence="1" id="KW-1133">Transmembrane helix</keyword>
<name>A0A8J3LA70_9ACTN</name>
<proteinExistence type="predicted"/>
<keyword evidence="3" id="KW-1185">Reference proteome</keyword>
<accession>A0A8J3LA70</accession>
<dbReference type="RefSeq" id="WP_166380877.1">
    <property type="nucleotide sequence ID" value="NZ_BAAATT010000030.1"/>
</dbReference>
<sequence>MTTRVKRRITGGLLIAVCVAAAVFAGAGGLEVVSWLAGIGSFLIAVWTWHLTRDSEQQPQRADVTQSAVADGNAIINQAGGDIETR</sequence>
<organism evidence="2 3">
    <name type="scientific">Catellatospora methionotrophica</name>
    <dbReference type="NCBI Taxonomy" id="121620"/>
    <lineage>
        <taxon>Bacteria</taxon>
        <taxon>Bacillati</taxon>
        <taxon>Actinomycetota</taxon>
        <taxon>Actinomycetes</taxon>
        <taxon>Micromonosporales</taxon>
        <taxon>Micromonosporaceae</taxon>
        <taxon>Catellatospora</taxon>
    </lineage>
</organism>
<dbReference type="Proteomes" id="UP000660339">
    <property type="component" value="Unassembled WGS sequence"/>
</dbReference>
<evidence type="ECO:0000313" key="2">
    <source>
        <dbReference type="EMBL" id="GIG17183.1"/>
    </source>
</evidence>
<dbReference type="EMBL" id="BONJ01000030">
    <property type="protein sequence ID" value="GIG17183.1"/>
    <property type="molecule type" value="Genomic_DNA"/>
</dbReference>
<gene>
    <name evidence="2" type="ORF">Cme02nite_55150</name>
</gene>
<evidence type="ECO:0000313" key="3">
    <source>
        <dbReference type="Proteomes" id="UP000660339"/>
    </source>
</evidence>
<keyword evidence="1" id="KW-0812">Transmembrane</keyword>
<keyword evidence="1" id="KW-0472">Membrane</keyword>
<protein>
    <submittedName>
        <fullName evidence="2">Uncharacterized protein</fullName>
    </submittedName>
</protein>
<reference evidence="2" key="1">
    <citation type="submission" date="2021-01" db="EMBL/GenBank/DDBJ databases">
        <title>Whole genome shotgun sequence of Catellatospora methionotrophica NBRC 14553.</title>
        <authorList>
            <person name="Komaki H."/>
            <person name="Tamura T."/>
        </authorList>
    </citation>
    <scope>NUCLEOTIDE SEQUENCE</scope>
    <source>
        <strain evidence="2">NBRC 14553</strain>
    </source>
</reference>
<evidence type="ECO:0000256" key="1">
    <source>
        <dbReference type="SAM" id="Phobius"/>
    </source>
</evidence>